<dbReference type="SUPFAM" id="SSF55190">
    <property type="entry name" value="Arginyl-tRNA synthetase (ArgRS), N-terminal 'additional' domain"/>
    <property type="match status" value="1"/>
</dbReference>
<keyword evidence="4 11" id="KW-0963">Cytoplasm</keyword>
<dbReference type="GO" id="GO:0005737">
    <property type="term" value="C:cytoplasm"/>
    <property type="evidence" value="ECO:0007669"/>
    <property type="project" value="UniProtKB-SubCell"/>
</dbReference>
<reference evidence="15 16" key="1">
    <citation type="journal article" date="2010" name="Stand. Genomic Sci.">
        <title>Non-contiguous finished genome sequence of Aminomonas paucivorans type strain (GLU-3).</title>
        <authorList>
            <person name="Pitluck S."/>
            <person name="Yasawong M."/>
            <person name="Held B."/>
            <person name="Lapidus A."/>
            <person name="Nolan M."/>
            <person name="Copeland A."/>
            <person name="Lucas S."/>
            <person name="Del Rio T.G."/>
            <person name="Tice H."/>
            <person name="Cheng J.F."/>
            <person name="Chertkov O."/>
            <person name="Goodwin L."/>
            <person name="Tapia R."/>
            <person name="Han C."/>
            <person name="Liolios K."/>
            <person name="Ivanova N."/>
            <person name="Mavromatis K."/>
            <person name="Ovchinnikova G."/>
            <person name="Pati A."/>
            <person name="Chen A."/>
            <person name="Palaniappan K."/>
            <person name="Land M."/>
            <person name="Hauser L."/>
            <person name="Chang Y.J."/>
            <person name="Jeffries C.D."/>
            <person name="Pukall R."/>
            <person name="Spring S."/>
            <person name="Rohde M."/>
            <person name="Sikorski J."/>
            <person name="Goker M."/>
            <person name="Woyke T."/>
            <person name="Bristow J."/>
            <person name="Eisen J.A."/>
            <person name="Markowitz V."/>
            <person name="Hugenholtz P."/>
            <person name="Kyrpides N.C."/>
            <person name="Klenk H.P."/>
        </authorList>
    </citation>
    <scope>NUCLEOTIDE SEQUENCE [LARGE SCALE GENOMIC DNA]</scope>
    <source>
        <strain evidence="15 16">DSM 12260</strain>
    </source>
</reference>
<feature type="domain" description="Arginyl tRNA synthetase N-terminal" evidence="14">
    <location>
        <begin position="6"/>
        <end position="94"/>
    </location>
</feature>
<dbReference type="InterPro" id="IPR008909">
    <property type="entry name" value="DALR_anticod-bd"/>
</dbReference>
<evidence type="ECO:0000256" key="8">
    <source>
        <dbReference type="ARBA" id="ARBA00022917"/>
    </source>
</evidence>
<dbReference type="SMART" id="SM01016">
    <property type="entry name" value="Arg_tRNA_synt_N"/>
    <property type="match status" value="1"/>
</dbReference>
<dbReference type="GO" id="GO:0004814">
    <property type="term" value="F:arginine-tRNA ligase activity"/>
    <property type="evidence" value="ECO:0007669"/>
    <property type="project" value="UniProtKB-UniRule"/>
</dbReference>
<evidence type="ECO:0000259" key="13">
    <source>
        <dbReference type="SMART" id="SM00836"/>
    </source>
</evidence>
<dbReference type="GO" id="GO:0006420">
    <property type="term" value="P:arginyl-tRNA aminoacylation"/>
    <property type="evidence" value="ECO:0007669"/>
    <property type="project" value="UniProtKB-UniRule"/>
</dbReference>
<dbReference type="InterPro" id="IPR036695">
    <property type="entry name" value="Arg-tRNA-synth_N_sf"/>
</dbReference>
<keyword evidence="16" id="KW-1185">Reference proteome</keyword>
<dbReference type="EC" id="6.1.1.19" evidence="11"/>
<evidence type="ECO:0000256" key="6">
    <source>
        <dbReference type="ARBA" id="ARBA00022741"/>
    </source>
</evidence>
<keyword evidence="6 11" id="KW-0547">Nucleotide-binding</keyword>
<dbReference type="Gene3D" id="3.40.50.620">
    <property type="entry name" value="HUPs"/>
    <property type="match status" value="1"/>
</dbReference>
<dbReference type="FunFam" id="3.40.50.620:FF:000062">
    <property type="entry name" value="Arginine--tRNA ligase"/>
    <property type="match status" value="1"/>
</dbReference>
<evidence type="ECO:0000256" key="4">
    <source>
        <dbReference type="ARBA" id="ARBA00022490"/>
    </source>
</evidence>
<dbReference type="InterPro" id="IPR014729">
    <property type="entry name" value="Rossmann-like_a/b/a_fold"/>
</dbReference>
<dbReference type="PaxDb" id="584708-Apau_1036"/>
<feature type="short sequence motif" description="'HIGH' region" evidence="11">
    <location>
        <begin position="131"/>
        <end position="141"/>
    </location>
</feature>
<proteinExistence type="inferred from homology"/>
<dbReference type="OrthoDB" id="9805987at2"/>
<dbReference type="eggNOG" id="COG0018">
    <property type="taxonomic scope" value="Bacteria"/>
</dbReference>
<dbReference type="RefSeq" id="WP_006300646.1">
    <property type="nucleotide sequence ID" value="NZ_CM001022.1"/>
</dbReference>
<dbReference type="InterPro" id="IPR009080">
    <property type="entry name" value="tRNAsynth_Ia_anticodon-bd"/>
</dbReference>
<keyword evidence="9 11" id="KW-0030">Aminoacyl-tRNA synthetase</keyword>
<evidence type="ECO:0000313" key="15">
    <source>
        <dbReference type="EMBL" id="EFQ23463.1"/>
    </source>
</evidence>
<dbReference type="PROSITE" id="PS00178">
    <property type="entry name" value="AA_TRNA_LIGASE_I"/>
    <property type="match status" value="1"/>
</dbReference>
<dbReference type="Gene3D" id="1.10.730.10">
    <property type="entry name" value="Isoleucyl-tRNA Synthetase, Domain 1"/>
    <property type="match status" value="1"/>
</dbReference>
<gene>
    <name evidence="11" type="primary">argS</name>
    <name evidence="15" type="ORF">Apau_1036</name>
</gene>
<organism evidence="15 16">
    <name type="scientific">Aminomonas paucivorans DSM 12260</name>
    <dbReference type="NCBI Taxonomy" id="584708"/>
    <lineage>
        <taxon>Bacteria</taxon>
        <taxon>Thermotogati</taxon>
        <taxon>Synergistota</taxon>
        <taxon>Synergistia</taxon>
        <taxon>Synergistales</taxon>
        <taxon>Synergistaceae</taxon>
        <taxon>Aminomonas</taxon>
    </lineage>
</organism>
<dbReference type="Pfam" id="PF00750">
    <property type="entry name" value="tRNA-synt_1d"/>
    <property type="match status" value="1"/>
</dbReference>
<dbReference type="NCBIfam" id="TIGR00456">
    <property type="entry name" value="argS"/>
    <property type="match status" value="1"/>
</dbReference>
<dbReference type="PANTHER" id="PTHR11956">
    <property type="entry name" value="ARGINYL-TRNA SYNTHETASE"/>
    <property type="match status" value="1"/>
</dbReference>
<dbReference type="InterPro" id="IPR001412">
    <property type="entry name" value="aa-tRNA-synth_I_CS"/>
</dbReference>
<dbReference type="Gene3D" id="3.30.1360.70">
    <property type="entry name" value="Arginyl tRNA synthetase N-terminal domain"/>
    <property type="match status" value="1"/>
</dbReference>
<dbReference type="STRING" id="584708.Apau_1036"/>
<evidence type="ECO:0000256" key="3">
    <source>
        <dbReference type="ARBA" id="ARBA00011245"/>
    </source>
</evidence>
<evidence type="ECO:0000259" key="14">
    <source>
        <dbReference type="SMART" id="SM01016"/>
    </source>
</evidence>
<dbReference type="CDD" id="cd00671">
    <property type="entry name" value="ArgRS_core"/>
    <property type="match status" value="1"/>
</dbReference>
<evidence type="ECO:0000256" key="12">
    <source>
        <dbReference type="RuleBase" id="RU363038"/>
    </source>
</evidence>
<comment type="catalytic activity">
    <reaction evidence="10 11">
        <text>tRNA(Arg) + L-arginine + ATP = L-arginyl-tRNA(Arg) + AMP + diphosphate</text>
        <dbReference type="Rhea" id="RHEA:20301"/>
        <dbReference type="Rhea" id="RHEA-COMP:9658"/>
        <dbReference type="Rhea" id="RHEA-COMP:9673"/>
        <dbReference type="ChEBI" id="CHEBI:30616"/>
        <dbReference type="ChEBI" id="CHEBI:32682"/>
        <dbReference type="ChEBI" id="CHEBI:33019"/>
        <dbReference type="ChEBI" id="CHEBI:78442"/>
        <dbReference type="ChEBI" id="CHEBI:78513"/>
        <dbReference type="ChEBI" id="CHEBI:456215"/>
        <dbReference type="EC" id="6.1.1.19"/>
    </reaction>
</comment>
<evidence type="ECO:0000256" key="11">
    <source>
        <dbReference type="HAMAP-Rule" id="MF_00123"/>
    </source>
</evidence>
<dbReference type="Pfam" id="PF05746">
    <property type="entry name" value="DALR_1"/>
    <property type="match status" value="1"/>
</dbReference>
<dbReference type="Pfam" id="PF03485">
    <property type="entry name" value="Arg_tRNA_synt_N"/>
    <property type="match status" value="1"/>
</dbReference>
<dbReference type="AlphaFoldDB" id="E3CX13"/>
<keyword evidence="8 11" id="KW-0648">Protein biosynthesis</keyword>
<evidence type="ECO:0000256" key="5">
    <source>
        <dbReference type="ARBA" id="ARBA00022598"/>
    </source>
</evidence>
<keyword evidence="5 11" id="KW-0436">Ligase</keyword>
<evidence type="ECO:0000256" key="10">
    <source>
        <dbReference type="ARBA" id="ARBA00049339"/>
    </source>
</evidence>
<dbReference type="SMART" id="SM00836">
    <property type="entry name" value="DALR_1"/>
    <property type="match status" value="1"/>
</dbReference>
<evidence type="ECO:0000256" key="1">
    <source>
        <dbReference type="ARBA" id="ARBA00004496"/>
    </source>
</evidence>
<dbReference type="HAMAP" id="MF_00123">
    <property type="entry name" value="Arg_tRNA_synth"/>
    <property type="match status" value="1"/>
</dbReference>
<dbReference type="CDD" id="cd07956">
    <property type="entry name" value="Anticodon_Ia_Arg"/>
    <property type="match status" value="1"/>
</dbReference>
<protein>
    <recommendedName>
        <fullName evidence="11">Arginine--tRNA ligase</fullName>
        <ecNumber evidence="11">6.1.1.19</ecNumber>
    </recommendedName>
    <alternativeName>
        <fullName evidence="11">Arginyl-tRNA synthetase</fullName>
        <shortName evidence="11">ArgRS</shortName>
    </alternativeName>
</protein>
<evidence type="ECO:0000256" key="7">
    <source>
        <dbReference type="ARBA" id="ARBA00022840"/>
    </source>
</evidence>
<comment type="similarity">
    <text evidence="2 11 12">Belongs to the class-I aminoacyl-tRNA synthetase family.</text>
</comment>
<dbReference type="EMBL" id="CM001022">
    <property type="protein sequence ID" value="EFQ23463.1"/>
    <property type="molecule type" value="Genomic_DNA"/>
</dbReference>
<dbReference type="Proteomes" id="UP000005096">
    <property type="component" value="Chromosome"/>
</dbReference>
<comment type="subunit">
    <text evidence="3 11">Monomer.</text>
</comment>
<feature type="domain" description="DALR anticodon binding" evidence="13">
    <location>
        <begin position="438"/>
        <end position="558"/>
    </location>
</feature>
<evidence type="ECO:0000313" key="16">
    <source>
        <dbReference type="Proteomes" id="UP000005096"/>
    </source>
</evidence>
<dbReference type="FunFam" id="1.10.730.10:FF:000008">
    <property type="entry name" value="Arginine--tRNA ligase"/>
    <property type="match status" value="1"/>
</dbReference>
<evidence type="ECO:0000256" key="9">
    <source>
        <dbReference type="ARBA" id="ARBA00023146"/>
    </source>
</evidence>
<dbReference type="PANTHER" id="PTHR11956:SF5">
    <property type="entry name" value="ARGININE--TRNA LIGASE, CYTOPLASMIC"/>
    <property type="match status" value="1"/>
</dbReference>
<dbReference type="HOGENOM" id="CLU_006406_0_1_0"/>
<accession>E3CX13</accession>
<dbReference type="SUPFAM" id="SSF52374">
    <property type="entry name" value="Nucleotidylyl transferase"/>
    <property type="match status" value="1"/>
</dbReference>
<sequence>MEDMREALQKKVEAVLASLAQEKGTALPEGFRVLLERPRRSGQGDWACNAAMQLAKTFSLSPRDLATQLAERLGKDDLLAGAEVAGPGFLNLTLSPVWVKELVGRILDQKEDYGRVDVGRGRKVQVEFVSANPTGPLHMGHGRGAAVGDIAASVLAFAGWKVEREYYINDAGLQMELLGRSARSRYFELLGRGDEAPLPEDGYHGEYMTDLARQILEEEGPGWADLPEEEALPRFSDATAKRVLDWIRRDLEAFGVVFDVWFSEKSLYQDDQVQRAIEALKGRGYAYDADGAVWFRSTAFGDDKDRVMIRSNGAPTYFTSDVVYHKNKYDRGFDLVVNVWGADHHGYIPRMKSAVSAMGRDPEDLQVMLIQLVNLLRGGEPVSMSKRAGTFITLQDVMDEVGVDATRFFFVMRRCDSHLDFDLELAKKSSSDNPVFYVQYAHARICSILRETEARGLPSPTPEDLDPNLLSTPEELALATVLARFPEEIRKAAEGLEPHRVAYYAQELAEAFHGFYNAARILGVEEPLRKARMLLLEATRITLVNALRLLGVRAPERM</sequence>
<dbReference type="InterPro" id="IPR001278">
    <property type="entry name" value="Arg-tRNA-ligase"/>
</dbReference>
<dbReference type="GO" id="GO:0005524">
    <property type="term" value="F:ATP binding"/>
    <property type="evidence" value="ECO:0007669"/>
    <property type="project" value="UniProtKB-UniRule"/>
</dbReference>
<dbReference type="PRINTS" id="PR01038">
    <property type="entry name" value="TRNASYNTHARG"/>
</dbReference>
<name>E3CX13_9BACT</name>
<keyword evidence="7 11" id="KW-0067">ATP-binding</keyword>
<dbReference type="InterPro" id="IPR035684">
    <property type="entry name" value="ArgRS_core"/>
</dbReference>
<dbReference type="SUPFAM" id="SSF47323">
    <property type="entry name" value="Anticodon-binding domain of a subclass of class I aminoacyl-tRNA synthetases"/>
    <property type="match status" value="1"/>
</dbReference>
<evidence type="ECO:0000256" key="2">
    <source>
        <dbReference type="ARBA" id="ARBA00005594"/>
    </source>
</evidence>
<dbReference type="InterPro" id="IPR005148">
    <property type="entry name" value="Arg-tRNA-synth_N"/>
</dbReference>
<comment type="subcellular location">
    <subcellularLocation>
        <location evidence="1 11">Cytoplasm</location>
    </subcellularLocation>
</comment>